<proteinExistence type="predicted"/>
<evidence type="ECO:0000313" key="1">
    <source>
        <dbReference type="EMBL" id="KAJ2683228.1"/>
    </source>
</evidence>
<sequence>MTALSPLQILPAHIVRIIVDHVSGSSRHELDGLEKGTYGYQKLQVPLLHVCRNFRAVVSNNFCSICRISLSTLPNGIRVKWNTWPPHHLLHPDTSMFHLAKKIDLSLDMWSVCTGNAAAVLPRSVYKDGTFPKVRLIRFQFDPLAERLVESMGVPKAASANIRAFVQRLRQMAPGNKEVMVVVKLGRVSMPQHLQQHFCDLLIQLYQSVDSIVHQYNGPVAFSESQLASVSNLTFLNYFIRGDSKYFLTLARKSASTLRLLSMKSLLDTDLTGLIRDENGNYVRYPFLKTLWQAAWGKADASRLPVFPGAVPFPSLTSLSFKGSYPFGDDTFFRGNAATLMSFDIKLDCSVVDLLRRYAVFVPGRHPRLQDVKLELAGDLVPGYFSTTADYMAYALSIAPRAPVRIIDVSDSTGIIGEPEIMRISDLSSIQILTMPRTRLRLWQVVVLVKSLPLLTDLHSGYPKLEPIPAGVSKADLPQYAISEFAPMGKRFRCWLLVEGEDSVVSKETVLCVILLALVCPSFDYAALGKIRREEFMRLLSETIAKDEYKQFAPRLQRLLFYGWKDPQASL</sequence>
<protein>
    <submittedName>
        <fullName evidence="1">Uncharacterized protein</fullName>
    </submittedName>
</protein>
<evidence type="ECO:0000313" key="2">
    <source>
        <dbReference type="Proteomes" id="UP001151516"/>
    </source>
</evidence>
<organism evidence="1 2">
    <name type="scientific">Coemansia spiralis</name>
    <dbReference type="NCBI Taxonomy" id="417178"/>
    <lineage>
        <taxon>Eukaryota</taxon>
        <taxon>Fungi</taxon>
        <taxon>Fungi incertae sedis</taxon>
        <taxon>Zoopagomycota</taxon>
        <taxon>Kickxellomycotina</taxon>
        <taxon>Kickxellomycetes</taxon>
        <taxon>Kickxellales</taxon>
        <taxon>Kickxellaceae</taxon>
        <taxon>Coemansia</taxon>
    </lineage>
</organism>
<dbReference type="Proteomes" id="UP001151516">
    <property type="component" value="Unassembled WGS sequence"/>
</dbReference>
<name>A0A9W8GH81_9FUNG</name>
<dbReference type="EMBL" id="JANBTX010000308">
    <property type="protein sequence ID" value="KAJ2683228.1"/>
    <property type="molecule type" value="Genomic_DNA"/>
</dbReference>
<comment type="caution">
    <text evidence="1">The sequence shown here is derived from an EMBL/GenBank/DDBJ whole genome shotgun (WGS) entry which is preliminary data.</text>
</comment>
<dbReference type="AlphaFoldDB" id="A0A9W8GH81"/>
<reference evidence="1" key="1">
    <citation type="submission" date="2022-07" db="EMBL/GenBank/DDBJ databases">
        <title>Phylogenomic reconstructions and comparative analyses of Kickxellomycotina fungi.</title>
        <authorList>
            <person name="Reynolds N.K."/>
            <person name="Stajich J.E."/>
            <person name="Barry K."/>
            <person name="Grigoriev I.V."/>
            <person name="Crous P."/>
            <person name="Smith M.E."/>
        </authorList>
    </citation>
    <scope>NUCLEOTIDE SEQUENCE</scope>
    <source>
        <strain evidence="1">CBS 109367</strain>
    </source>
</reference>
<keyword evidence="2" id="KW-1185">Reference proteome</keyword>
<accession>A0A9W8GH81</accession>
<dbReference type="OrthoDB" id="5529877at2759"/>
<gene>
    <name evidence="1" type="ORF">IWW39_005615</name>
</gene>